<organism evidence="1 2">
    <name type="scientific">Brassica carinata</name>
    <name type="common">Ethiopian mustard</name>
    <name type="synonym">Abyssinian cabbage</name>
    <dbReference type="NCBI Taxonomy" id="52824"/>
    <lineage>
        <taxon>Eukaryota</taxon>
        <taxon>Viridiplantae</taxon>
        <taxon>Streptophyta</taxon>
        <taxon>Embryophyta</taxon>
        <taxon>Tracheophyta</taxon>
        <taxon>Spermatophyta</taxon>
        <taxon>Magnoliopsida</taxon>
        <taxon>eudicotyledons</taxon>
        <taxon>Gunneridae</taxon>
        <taxon>Pentapetalae</taxon>
        <taxon>rosids</taxon>
        <taxon>malvids</taxon>
        <taxon>Brassicales</taxon>
        <taxon>Brassicaceae</taxon>
        <taxon>Brassiceae</taxon>
        <taxon>Brassica</taxon>
    </lineage>
</organism>
<dbReference type="OrthoDB" id="1668230at2759"/>
<gene>
    <name evidence="1" type="ORF">Bca52824_068537</name>
</gene>
<sequence>MALDASFNNLTSLPTNIGYGSQNLERLTIQLKKHRSFDIKRSAFLKNPIESRLKEESDQGAKAVIEFMRWAYIMVEVQQRISVEEAERHGDENGWVSWGPSMVTYLVSGVTQSIGF</sequence>
<comment type="caution">
    <text evidence="1">The sequence shown here is derived from an EMBL/GenBank/DDBJ whole genome shotgun (WGS) entry which is preliminary data.</text>
</comment>
<reference evidence="1 2" key="1">
    <citation type="submission" date="2020-02" db="EMBL/GenBank/DDBJ databases">
        <authorList>
            <person name="Ma Q."/>
            <person name="Huang Y."/>
            <person name="Song X."/>
            <person name="Pei D."/>
        </authorList>
    </citation>
    <scope>NUCLEOTIDE SEQUENCE [LARGE SCALE GENOMIC DNA]</scope>
    <source>
        <strain evidence="1">Sxm20200214</strain>
        <tissue evidence="1">Leaf</tissue>
    </source>
</reference>
<keyword evidence="2" id="KW-1185">Reference proteome</keyword>
<proteinExistence type="predicted"/>
<name>A0A8X7Q205_BRACI</name>
<accession>A0A8X7Q205</accession>
<dbReference type="AlphaFoldDB" id="A0A8X7Q205"/>
<dbReference type="EMBL" id="JAAMPC010000014">
    <property type="protein sequence ID" value="KAG2261458.1"/>
    <property type="molecule type" value="Genomic_DNA"/>
</dbReference>
<dbReference type="Proteomes" id="UP000886595">
    <property type="component" value="Unassembled WGS sequence"/>
</dbReference>
<evidence type="ECO:0000313" key="2">
    <source>
        <dbReference type="Proteomes" id="UP000886595"/>
    </source>
</evidence>
<evidence type="ECO:0000313" key="1">
    <source>
        <dbReference type="EMBL" id="KAG2261458.1"/>
    </source>
</evidence>
<protein>
    <submittedName>
        <fullName evidence="1">Uncharacterized protein</fullName>
    </submittedName>
</protein>